<feature type="compositionally biased region" description="Basic and acidic residues" evidence="1">
    <location>
        <begin position="121"/>
        <end position="131"/>
    </location>
</feature>
<evidence type="ECO:0000256" key="1">
    <source>
        <dbReference type="SAM" id="MobiDB-lite"/>
    </source>
</evidence>
<dbReference type="Proteomes" id="UP000694892">
    <property type="component" value="Chromosome 6S"/>
</dbReference>
<evidence type="ECO:0000313" key="3">
    <source>
        <dbReference type="Proteomes" id="UP000694892"/>
    </source>
</evidence>
<sequence length="204" mass="23147">MDTSGMLLVLVGGKRTISVLERFNLRPCCDIQKNLTTKLCDIKSEPVECSEEAKVSSDCPTEAKSKSCEVDYDDRKMDFKNSEDSNEDIKTEALLNETSNDVKSFDLQDESKENGNQSKSSKVDNRMEIRQKQKQNYGQPKTPRQKIEGKSEALQQKVEVKSEASKQKAEGKPKTIRQKSELKSETPKHKNENKPETPKQRSES</sequence>
<proteinExistence type="predicted"/>
<dbReference type="AlphaFoldDB" id="A0A974CKI0"/>
<organism evidence="2 3">
    <name type="scientific">Xenopus laevis</name>
    <name type="common">African clawed frog</name>
    <dbReference type="NCBI Taxonomy" id="8355"/>
    <lineage>
        <taxon>Eukaryota</taxon>
        <taxon>Metazoa</taxon>
        <taxon>Chordata</taxon>
        <taxon>Craniata</taxon>
        <taxon>Vertebrata</taxon>
        <taxon>Euteleostomi</taxon>
        <taxon>Amphibia</taxon>
        <taxon>Batrachia</taxon>
        <taxon>Anura</taxon>
        <taxon>Pipoidea</taxon>
        <taxon>Pipidae</taxon>
        <taxon>Xenopodinae</taxon>
        <taxon>Xenopus</taxon>
        <taxon>Xenopus</taxon>
    </lineage>
</organism>
<dbReference type="EMBL" id="CM004477">
    <property type="protein sequence ID" value="OCT75083.1"/>
    <property type="molecule type" value="Genomic_DNA"/>
</dbReference>
<feature type="compositionally biased region" description="Basic and acidic residues" evidence="1">
    <location>
        <begin position="158"/>
        <end position="204"/>
    </location>
</feature>
<name>A0A974CKI0_XENLA</name>
<feature type="compositionally biased region" description="Basic and acidic residues" evidence="1">
    <location>
        <begin position="103"/>
        <end position="113"/>
    </location>
</feature>
<evidence type="ECO:0000313" key="2">
    <source>
        <dbReference type="EMBL" id="OCT75083.1"/>
    </source>
</evidence>
<feature type="region of interest" description="Disordered" evidence="1">
    <location>
        <begin position="94"/>
        <end position="204"/>
    </location>
</feature>
<reference evidence="3" key="1">
    <citation type="journal article" date="2016" name="Nature">
        <title>Genome evolution in the allotetraploid frog Xenopus laevis.</title>
        <authorList>
            <person name="Session A.M."/>
            <person name="Uno Y."/>
            <person name="Kwon T."/>
            <person name="Chapman J.A."/>
            <person name="Toyoda A."/>
            <person name="Takahashi S."/>
            <person name="Fukui A."/>
            <person name="Hikosaka A."/>
            <person name="Suzuki A."/>
            <person name="Kondo M."/>
            <person name="van Heeringen S.J."/>
            <person name="Quigley I."/>
            <person name="Heinz S."/>
            <person name="Ogino H."/>
            <person name="Ochi H."/>
            <person name="Hellsten U."/>
            <person name="Lyons J.B."/>
            <person name="Simakov O."/>
            <person name="Putnam N."/>
            <person name="Stites J."/>
            <person name="Kuroki Y."/>
            <person name="Tanaka T."/>
            <person name="Michiue T."/>
            <person name="Watanabe M."/>
            <person name="Bogdanovic O."/>
            <person name="Lister R."/>
            <person name="Georgiou G."/>
            <person name="Paranjpe S.S."/>
            <person name="van Kruijsbergen I."/>
            <person name="Shu S."/>
            <person name="Carlson J."/>
            <person name="Kinoshita T."/>
            <person name="Ohta Y."/>
            <person name="Mawaribuchi S."/>
            <person name="Jenkins J."/>
            <person name="Grimwood J."/>
            <person name="Schmutz J."/>
            <person name="Mitros T."/>
            <person name="Mozaffari S.V."/>
            <person name="Suzuki Y."/>
            <person name="Haramoto Y."/>
            <person name="Yamamoto T.S."/>
            <person name="Takagi C."/>
            <person name="Heald R."/>
            <person name="Miller K."/>
            <person name="Haudenschild C."/>
            <person name="Kitzman J."/>
            <person name="Nakayama T."/>
            <person name="Izutsu Y."/>
            <person name="Robert J."/>
            <person name="Fortriede J."/>
            <person name="Burns K."/>
            <person name="Lotay V."/>
            <person name="Karimi K."/>
            <person name="Yasuoka Y."/>
            <person name="Dichmann D.S."/>
            <person name="Flajnik M.F."/>
            <person name="Houston D.W."/>
            <person name="Shendure J."/>
            <person name="DuPasquier L."/>
            <person name="Vize P.D."/>
            <person name="Zorn A.M."/>
            <person name="Ito M."/>
            <person name="Marcotte E.M."/>
            <person name="Wallingford J.B."/>
            <person name="Ito Y."/>
            <person name="Asashima M."/>
            <person name="Ueno N."/>
            <person name="Matsuda Y."/>
            <person name="Veenstra G.J."/>
            <person name="Fujiyama A."/>
            <person name="Harland R.M."/>
            <person name="Taira M."/>
            <person name="Rokhsar D.S."/>
        </authorList>
    </citation>
    <scope>NUCLEOTIDE SEQUENCE [LARGE SCALE GENOMIC DNA]</scope>
    <source>
        <strain evidence="3">J</strain>
    </source>
</reference>
<protein>
    <submittedName>
        <fullName evidence="2">Uncharacterized protein</fullName>
    </submittedName>
</protein>
<gene>
    <name evidence="2" type="ORF">XELAEV_18034073mg</name>
</gene>
<accession>A0A974CKI0</accession>